<feature type="compositionally biased region" description="Polar residues" evidence="2">
    <location>
        <begin position="152"/>
        <end position="162"/>
    </location>
</feature>
<dbReference type="InterPro" id="IPR036397">
    <property type="entry name" value="RNaseH_sf"/>
</dbReference>
<evidence type="ECO:0000259" key="4">
    <source>
        <dbReference type="Pfam" id="PF07727"/>
    </source>
</evidence>
<feature type="region of interest" description="Disordered" evidence="2">
    <location>
        <begin position="152"/>
        <end position="196"/>
    </location>
</feature>
<keyword evidence="1" id="KW-0645">Protease</keyword>
<dbReference type="InterPro" id="IPR000477">
    <property type="entry name" value="RT_dom"/>
</dbReference>
<dbReference type="CDD" id="cd09272">
    <property type="entry name" value="RNase_HI_RT_Ty1"/>
    <property type="match status" value="1"/>
</dbReference>
<dbReference type="AlphaFoldDB" id="A0A438FMK4"/>
<evidence type="ECO:0000256" key="2">
    <source>
        <dbReference type="SAM" id="MobiDB-lite"/>
    </source>
</evidence>
<reference evidence="7 8" key="1">
    <citation type="journal article" date="2018" name="PLoS Genet.">
        <title>Population sequencing reveals clonal diversity and ancestral inbreeding in the grapevine cultivar Chardonnay.</title>
        <authorList>
            <person name="Roach M.J."/>
            <person name="Johnson D.L."/>
            <person name="Bohlmann J."/>
            <person name="van Vuuren H.J."/>
            <person name="Jones S.J."/>
            <person name="Pretorius I.S."/>
            <person name="Schmidt S.A."/>
            <person name="Borneman A.R."/>
        </authorList>
    </citation>
    <scope>NUCLEOTIDE SEQUENCE [LARGE SCALE GENOMIC DNA]</scope>
    <source>
        <strain evidence="8">cv. Chardonnay</strain>
        <tissue evidence="7">Leaf</tissue>
    </source>
</reference>
<dbReference type="Pfam" id="PF22936">
    <property type="entry name" value="Pol_BBD"/>
    <property type="match status" value="1"/>
</dbReference>
<protein>
    <submittedName>
        <fullName evidence="7">Retrovirus-related Pol polyprotein from transposon RE2</fullName>
    </submittedName>
</protein>
<dbReference type="Proteomes" id="UP000288805">
    <property type="component" value="Unassembled WGS sequence"/>
</dbReference>
<evidence type="ECO:0000259" key="3">
    <source>
        <dbReference type="Pfam" id="PF00078"/>
    </source>
</evidence>
<feature type="domain" description="Reverse transcriptase Ty1/copia-type" evidence="4">
    <location>
        <begin position="602"/>
        <end position="791"/>
    </location>
</feature>
<proteinExistence type="predicted"/>
<feature type="domain" description="Reverse transcriptase" evidence="3">
    <location>
        <begin position="1056"/>
        <end position="1151"/>
    </location>
</feature>
<dbReference type="Pfam" id="PF00078">
    <property type="entry name" value="RVT_1"/>
    <property type="match status" value="1"/>
</dbReference>
<dbReference type="GO" id="GO:0004190">
    <property type="term" value="F:aspartic-type endopeptidase activity"/>
    <property type="evidence" value="ECO:0007669"/>
    <property type="project" value="UniProtKB-KW"/>
</dbReference>
<keyword evidence="1" id="KW-0064">Aspartyl protease</keyword>
<dbReference type="InterPro" id="IPR054722">
    <property type="entry name" value="PolX-like_BBD"/>
</dbReference>
<feature type="domain" description="Retrovirus-related Pol polyprotein from transposon TNT 1-94-like beta-barrel" evidence="6">
    <location>
        <begin position="238"/>
        <end position="311"/>
    </location>
</feature>
<dbReference type="PANTHER" id="PTHR11439:SF484">
    <property type="entry name" value="REVERSE TRANSCRIPTASE TY1_COPIA-TYPE DOMAIN-CONTAINING PROTEIN"/>
    <property type="match status" value="1"/>
</dbReference>
<dbReference type="PANTHER" id="PTHR11439">
    <property type="entry name" value="GAG-POL-RELATED RETROTRANSPOSON"/>
    <property type="match status" value="1"/>
</dbReference>
<accession>A0A438FMK4</accession>
<evidence type="ECO:0000313" key="8">
    <source>
        <dbReference type="Proteomes" id="UP000288805"/>
    </source>
</evidence>
<dbReference type="GO" id="GO:0003676">
    <property type="term" value="F:nucleic acid binding"/>
    <property type="evidence" value="ECO:0007669"/>
    <property type="project" value="InterPro"/>
</dbReference>
<evidence type="ECO:0000313" key="7">
    <source>
        <dbReference type="EMBL" id="RVW60740.1"/>
    </source>
</evidence>
<organism evidence="7 8">
    <name type="scientific">Vitis vinifera</name>
    <name type="common">Grape</name>
    <dbReference type="NCBI Taxonomy" id="29760"/>
    <lineage>
        <taxon>Eukaryota</taxon>
        <taxon>Viridiplantae</taxon>
        <taxon>Streptophyta</taxon>
        <taxon>Embryophyta</taxon>
        <taxon>Tracheophyta</taxon>
        <taxon>Spermatophyta</taxon>
        <taxon>Magnoliopsida</taxon>
        <taxon>eudicotyledons</taxon>
        <taxon>Gunneridae</taxon>
        <taxon>Pentapetalae</taxon>
        <taxon>rosids</taxon>
        <taxon>Vitales</taxon>
        <taxon>Vitaceae</taxon>
        <taxon>Viteae</taxon>
        <taxon>Vitis</taxon>
    </lineage>
</organism>
<dbReference type="InterPro" id="IPR025724">
    <property type="entry name" value="GAG-pre-integrase_dom"/>
</dbReference>
<evidence type="ECO:0000259" key="6">
    <source>
        <dbReference type="Pfam" id="PF22936"/>
    </source>
</evidence>
<dbReference type="InterPro" id="IPR043502">
    <property type="entry name" value="DNA/RNA_pol_sf"/>
</dbReference>
<dbReference type="SUPFAM" id="SSF56672">
    <property type="entry name" value="DNA/RNA polymerases"/>
    <property type="match status" value="1"/>
</dbReference>
<dbReference type="EMBL" id="QGNW01000847">
    <property type="protein sequence ID" value="RVW60740.1"/>
    <property type="molecule type" value="Genomic_DNA"/>
</dbReference>
<keyword evidence="1" id="KW-0378">Hydrolase</keyword>
<comment type="caution">
    <text evidence="7">The sequence shown here is derived from an EMBL/GenBank/DDBJ whole genome shotgun (WGS) entry which is preliminary data.</text>
</comment>
<dbReference type="Gene3D" id="3.30.420.10">
    <property type="entry name" value="Ribonuclease H-like superfamily/Ribonuclease H"/>
    <property type="match status" value="1"/>
</dbReference>
<dbReference type="Pfam" id="PF13976">
    <property type="entry name" value="gag_pre-integrs"/>
    <property type="match status" value="1"/>
</dbReference>
<dbReference type="Pfam" id="PF07727">
    <property type="entry name" value="RVT_2"/>
    <property type="match status" value="1"/>
</dbReference>
<gene>
    <name evidence="7" type="primary">RE2_1257</name>
    <name evidence="7" type="ORF">CK203_053035</name>
</gene>
<name>A0A438FMK4_VITVI</name>
<evidence type="ECO:0000256" key="1">
    <source>
        <dbReference type="ARBA" id="ARBA00022750"/>
    </source>
</evidence>
<feature type="domain" description="GAG-pre-integrase" evidence="5">
    <location>
        <begin position="344"/>
        <end position="401"/>
    </location>
</feature>
<sequence>MITSEKLVGSENYLSLSASVELWFMGQGYEDHLVTQEADIPEVERAKGLYTNDIQRLYKVASSIVNVKQQDMDLSTYIGQIASFKEEFLTVMPLTTNVGDQRTQINKFFMVLMLIGLRPDLETVRDQILGSSSVPSLDDVFVRLLRISSTQTLPSDNTSDSSVLLHGRPPCTAHVAQSSNPQPPQPPSSSTSQGISLTNSEYDDYLRYRDTKSASVTSIAQTGNVFACLTHTSSLGPWILDSSASDHISGNKDLFSSITTTSALPTVTLANGSQTVAKGIGLAHPLPSLPLTSVLYTPECSFNLISISKITRTLNCSITFSDKFVTLQDRSMGKTIGIGCESQGLYHHTSPSTPAVCISTDAPLLIHSRLGHPNLSKFQKMVSRFSSLLSLACESCQLGKHTRVSFPKRLNNRAKSPFELVHTDVWGPCQTTSTLGFQYFVTFIDDYSRCTCDNARNIFLHHLLHLCPNMRSFISLLVLILLNKMRTNFLLKPQNASSWDTPDFKRVIVVIPPRLIATFSPLMSPSLRTHHSSPPLSLFLFLKSYPFPLSPHLMQCLLAHFRFIIAVIVSLFLLLWPSTPEALSHPGWRQAMVDEIAALHSNGTWDLVVLPSGKSTVDCRWVYTVKVGPNGQVDRLKARLVAKGYTEVYGSDYGDTFSPVAKIASVCLLLSMAAMRSWPLYQLDIKNVFLHGDLAEEVYMEQPPGFVAQGESGLVCRLRRSLYGLKQSPRAWFSRFSSVVQEFGMFRSTADHSVFYHHNSSRQCIYLIVYVDDISITGSDQNAQSSFGVVLSQRKYALDILEEIGQGEPLGDPGRYRRLVGKLNYLTITRPDISFPVSVVSQFLLSSCDSHWDAVIRILQYIKSTSGQGMLYKNRGHTHVVGYTDADWAGSPTDRRSTSGYCVFIGGNLISWKSKKQDIVARSSAEAKYRVMALATCELIWLKHLLRELRFGKDEQMKLIYDNQAALHIASNPVFHERTKHIEIDCHFIREKIASGCVATSFVNSNDQLTDIFTKSLRGPRIKYICNKLGLEESFSEDEVLGALLGCSWEKALVLIPKKVGVEDLKNFRPISLVGGLYKLLAKVLANRLRKVVGKVVSKAQGAFVEGRQILDAVLIANEAIDSILKNNKCGILCKLDIEKAYDHVDWSFLLMGYMVKEWSGEGVQISHLLFADDTLVFCQANQDQMTYLSWLLMWFESGQPPSTYLSLPLGAPFKSVIVWDEVEERFHRRTPWLKGVRGWNPCFSRSFNDWEVEEAECFLRRLHGKKVCGDVEDMVF</sequence>
<evidence type="ECO:0000259" key="5">
    <source>
        <dbReference type="Pfam" id="PF13976"/>
    </source>
</evidence>
<dbReference type="CDD" id="cd01650">
    <property type="entry name" value="RT_nLTR_like"/>
    <property type="match status" value="1"/>
</dbReference>
<dbReference type="InterPro" id="IPR013103">
    <property type="entry name" value="RVT_2"/>
</dbReference>